<dbReference type="Proteomes" id="UP000007305">
    <property type="component" value="Chromosome 10"/>
</dbReference>
<evidence type="ECO:0000313" key="4">
    <source>
        <dbReference type="Proteomes" id="UP000007305"/>
    </source>
</evidence>
<dbReference type="EnsemblPlants" id="Zm00001eb433260_T001">
    <property type="protein sequence ID" value="Zm00001eb433260_P001"/>
    <property type="gene ID" value="Zm00001eb433260"/>
</dbReference>
<proteinExistence type="predicted"/>
<reference evidence="3" key="2">
    <citation type="submission" date="2019-07" db="EMBL/GenBank/DDBJ databases">
        <authorList>
            <person name="Seetharam A."/>
            <person name="Woodhouse M."/>
            <person name="Cannon E."/>
        </authorList>
    </citation>
    <scope>NUCLEOTIDE SEQUENCE [LARGE SCALE GENOMIC DNA]</scope>
    <source>
        <strain evidence="3">cv. B73</strain>
    </source>
</reference>
<accession>A0A804RSX3</accession>
<keyword evidence="4" id="KW-1185">Reference proteome</keyword>
<keyword evidence="2" id="KW-0812">Transmembrane</keyword>
<sequence>MCSPARSVPRAPHLLPDEAHQPPHRALLGVAEAAVTLAGHRRVVPVHVAVHAAAPNLLLLLVVAGALVLAVAAVAHVHVHAHPRAAVATAAPTAAPAPVRAARGAAVLDGVDDAVDEVAVGRRVPARPEALVAAEAGAAHLRRVGPAAAARAAAHDRRAAAGQEVGQHLLLLGRQRRRQGQHGGRQRHGRVRVRRRRVHPPPLLAALAQLLHLPALAQCLCLTLPPYWPAALGG</sequence>
<name>A0A804RSX3_MAIZE</name>
<feature type="region of interest" description="Disordered" evidence="1">
    <location>
        <begin position="1"/>
        <end position="20"/>
    </location>
</feature>
<organism evidence="3 4">
    <name type="scientific">Zea mays</name>
    <name type="common">Maize</name>
    <dbReference type="NCBI Taxonomy" id="4577"/>
    <lineage>
        <taxon>Eukaryota</taxon>
        <taxon>Viridiplantae</taxon>
        <taxon>Streptophyta</taxon>
        <taxon>Embryophyta</taxon>
        <taxon>Tracheophyta</taxon>
        <taxon>Spermatophyta</taxon>
        <taxon>Magnoliopsida</taxon>
        <taxon>Liliopsida</taxon>
        <taxon>Poales</taxon>
        <taxon>Poaceae</taxon>
        <taxon>PACMAD clade</taxon>
        <taxon>Panicoideae</taxon>
        <taxon>Andropogonodae</taxon>
        <taxon>Andropogoneae</taxon>
        <taxon>Tripsacinae</taxon>
        <taxon>Zea</taxon>
    </lineage>
</organism>
<evidence type="ECO:0000256" key="2">
    <source>
        <dbReference type="SAM" id="Phobius"/>
    </source>
</evidence>
<dbReference type="Gramene" id="Zm00001eb433260_T001">
    <property type="protein sequence ID" value="Zm00001eb433260_P001"/>
    <property type="gene ID" value="Zm00001eb433260"/>
</dbReference>
<keyword evidence="2" id="KW-1133">Transmembrane helix</keyword>
<reference evidence="3" key="3">
    <citation type="submission" date="2021-05" db="UniProtKB">
        <authorList>
            <consortium name="EnsemblPlants"/>
        </authorList>
    </citation>
    <scope>IDENTIFICATION</scope>
    <source>
        <strain evidence="3">cv. B73</strain>
    </source>
</reference>
<dbReference type="InParanoid" id="A0A804RSX3"/>
<dbReference type="AlphaFoldDB" id="A0A804RSX3"/>
<dbReference type="FunCoup" id="A0A804RSX3">
    <property type="interactions" value="473"/>
</dbReference>
<reference evidence="4" key="1">
    <citation type="journal article" date="2009" name="Science">
        <title>The B73 maize genome: complexity, diversity, and dynamics.</title>
        <authorList>
            <person name="Schnable P.S."/>
            <person name="Ware D."/>
            <person name="Fulton R.S."/>
            <person name="Stein J.C."/>
            <person name="Wei F."/>
            <person name="Pasternak S."/>
            <person name="Liang C."/>
            <person name="Zhang J."/>
            <person name="Fulton L."/>
            <person name="Graves T.A."/>
            <person name="Minx P."/>
            <person name="Reily A.D."/>
            <person name="Courtney L."/>
            <person name="Kruchowski S.S."/>
            <person name="Tomlinson C."/>
            <person name="Strong C."/>
            <person name="Delehaunty K."/>
            <person name="Fronick C."/>
            <person name="Courtney B."/>
            <person name="Rock S.M."/>
            <person name="Belter E."/>
            <person name="Du F."/>
            <person name="Kim K."/>
            <person name="Abbott R.M."/>
            <person name="Cotton M."/>
            <person name="Levy A."/>
            <person name="Marchetto P."/>
            <person name="Ochoa K."/>
            <person name="Jackson S.M."/>
            <person name="Gillam B."/>
            <person name="Chen W."/>
            <person name="Yan L."/>
            <person name="Higginbotham J."/>
            <person name="Cardenas M."/>
            <person name="Waligorski J."/>
            <person name="Applebaum E."/>
            <person name="Phelps L."/>
            <person name="Falcone J."/>
            <person name="Kanchi K."/>
            <person name="Thane T."/>
            <person name="Scimone A."/>
            <person name="Thane N."/>
            <person name="Henke J."/>
            <person name="Wang T."/>
            <person name="Ruppert J."/>
            <person name="Shah N."/>
            <person name="Rotter K."/>
            <person name="Hodges J."/>
            <person name="Ingenthron E."/>
            <person name="Cordes M."/>
            <person name="Kohlberg S."/>
            <person name="Sgro J."/>
            <person name="Delgado B."/>
            <person name="Mead K."/>
            <person name="Chinwalla A."/>
            <person name="Leonard S."/>
            <person name="Crouse K."/>
            <person name="Collura K."/>
            <person name="Kudrna D."/>
            <person name="Currie J."/>
            <person name="He R."/>
            <person name="Angelova A."/>
            <person name="Rajasekar S."/>
            <person name="Mueller T."/>
            <person name="Lomeli R."/>
            <person name="Scara G."/>
            <person name="Ko A."/>
            <person name="Delaney K."/>
            <person name="Wissotski M."/>
            <person name="Lopez G."/>
            <person name="Campos D."/>
            <person name="Braidotti M."/>
            <person name="Ashley E."/>
            <person name="Golser W."/>
            <person name="Kim H."/>
            <person name="Lee S."/>
            <person name="Lin J."/>
            <person name="Dujmic Z."/>
            <person name="Kim W."/>
            <person name="Talag J."/>
            <person name="Zuccolo A."/>
            <person name="Fan C."/>
            <person name="Sebastian A."/>
            <person name="Kramer M."/>
            <person name="Spiegel L."/>
            <person name="Nascimento L."/>
            <person name="Zutavern T."/>
            <person name="Miller B."/>
            <person name="Ambroise C."/>
            <person name="Muller S."/>
            <person name="Spooner W."/>
            <person name="Narechania A."/>
            <person name="Ren L."/>
            <person name="Wei S."/>
            <person name="Kumari S."/>
            <person name="Faga B."/>
            <person name="Levy M.J."/>
            <person name="McMahan L."/>
            <person name="Van Buren P."/>
            <person name="Vaughn M.W."/>
            <person name="Ying K."/>
            <person name="Yeh C.-T."/>
            <person name="Emrich S.J."/>
            <person name="Jia Y."/>
            <person name="Kalyanaraman A."/>
            <person name="Hsia A.-P."/>
            <person name="Barbazuk W.B."/>
            <person name="Baucom R.S."/>
            <person name="Brutnell T.P."/>
            <person name="Carpita N.C."/>
            <person name="Chaparro C."/>
            <person name="Chia J.-M."/>
            <person name="Deragon J.-M."/>
            <person name="Estill J.C."/>
            <person name="Fu Y."/>
            <person name="Jeddeloh J.A."/>
            <person name="Han Y."/>
            <person name="Lee H."/>
            <person name="Li P."/>
            <person name="Lisch D.R."/>
            <person name="Liu S."/>
            <person name="Liu Z."/>
            <person name="Nagel D.H."/>
            <person name="McCann M.C."/>
            <person name="SanMiguel P."/>
            <person name="Myers A.M."/>
            <person name="Nettleton D."/>
            <person name="Nguyen J."/>
            <person name="Penning B.W."/>
            <person name="Ponnala L."/>
            <person name="Schneider K.L."/>
            <person name="Schwartz D.C."/>
            <person name="Sharma A."/>
            <person name="Soderlund C."/>
            <person name="Springer N.M."/>
            <person name="Sun Q."/>
            <person name="Wang H."/>
            <person name="Waterman M."/>
            <person name="Westerman R."/>
            <person name="Wolfgruber T.K."/>
            <person name="Yang L."/>
            <person name="Yu Y."/>
            <person name="Zhang L."/>
            <person name="Zhou S."/>
            <person name="Zhu Q."/>
            <person name="Bennetzen J.L."/>
            <person name="Dawe R.K."/>
            <person name="Jiang J."/>
            <person name="Jiang N."/>
            <person name="Presting G.G."/>
            <person name="Wessler S.R."/>
            <person name="Aluru S."/>
            <person name="Martienssen R.A."/>
            <person name="Clifton S.W."/>
            <person name="McCombie W.R."/>
            <person name="Wing R.A."/>
            <person name="Wilson R.K."/>
        </authorList>
    </citation>
    <scope>NUCLEOTIDE SEQUENCE [LARGE SCALE GENOMIC DNA]</scope>
    <source>
        <strain evidence="4">cv. B73</strain>
    </source>
</reference>
<feature type="transmembrane region" description="Helical" evidence="2">
    <location>
        <begin position="57"/>
        <end position="75"/>
    </location>
</feature>
<evidence type="ECO:0000313" key="3">
    <source>
        <dbReference type="EnsemblPlants" id="Zm00001eb433260_P001"/>
    </source>
</evidence>
<protein>
    <submittedName>
        <fullName evidence="3">Uncharacterized protein</fullName>
    </submittedName>
</protein>
<evidence type="ECO:0000256" key="1">
    <source>
        <dbReference type="SAM" id="MobiDB-lite"/>
    </source>
</evidence>
<feature type="region of interest" description="Disordered" evidence="1">
    <location>
        <begin position="174"/>
        <end position="196"/>
    </location>
</feature>
<keyword evidence="2" id="KW-0472">Membrane</keyword>